<proteinExistence type="inferred from homology"/>
<dbReference type="InterPro" id="IPR011055">
    <property type="entry name" value="Dup_hybrid_motif"/>
</dbReference>
<reference evidence="8 9" key="1">
    <citation type="submission" date="2023-12" db="EMBL/GenBank/DDBJ databases">
        <title>Sinomonas terricola sp. nov, isolated from litchi orchard soil in Guangdong, PR China.</title>
        <authorList>
            <person name="Jiaxin W."/>
            <person name="Yang Z."/>
            <person name="Honghui Z."/>
        </authorList>
    </citation>
    <scope>NUCLEOTIDE SEQUENCE [LARGE SCALE GENOMIC DNA]</scope>
    <source>
        <strain evidence="8 9">JGH33</strain>
    </source>
</reference>
<evidence type="ECO:0000313" key="8">
    <source>
        <dbReference type="EMBL" id="MEA5456807.1"/>
    </source>
</evidence>
<comment type="similarity">
    <text evidence="1">Belongs to the peptidase C40 family.</text>
</comment>
<dbReference type="InterPro" id="IPR050570">
    <property type="entry name" value="Cell_wall_metabolism_enzyme"/>
</dbReference>
<dbReference type="InterPro" id="IPR038765">
    <property type="entry name" value="Papain-like_cys_pep_sf"/>
</dbReference>
<evidence type="ECO:0000256" key="1">
    <source>
        <dbReference type="ARBA" id="ARBA00007074"/>
    </source>
</evidence>
<keyword evidence="3" id="KW-0378">Hydrolase</keyword>
<gene>
    <name evidence="8" type="ORF">SPF06_18955</name>
</gene>
<dbReference type="Gene3D" id="2.70.70.10">
    <property type="entry name" value="Glucose Permease (Domain IIA)"/>
    <property type="match status" value="1"/>
</dbReference>
<dbReference type="InterPro" id="IPR016047">
    <property type="entry name" value="M23ase_b-sheet_dom"/>
</dbReference>
<sequence>MNQKALAALVSASLVALGLAATGPAVIVAVIAQQSASPASCLPGGAAVRGAWGNPVFGPITSPFGPRGSGYHDGTDIAPPAGTPFVSASAGTVIAAYGAGDANPTGDTGNGIIVDAGDGLQFWYWHAQDGSTLVRKGQKVQAGTVLARVGSTGKADGPHLHFQVMVNGAPVDPVPFMAARGVKLGADAPQTGTPADASGQQAKTDSTTASGPDGGSIPFSTAQTRRVADIVDEGRKAGAGDRGILVAVMVALQESGLWIYANSTVPASLQQPHDRVGSDHDSVGLFQQRPAAGWGTAPQLMDSRRSAQAFFGGPGGPNRGTPRGLLDVPGWQQMSLNDAAQAVQGSATPNAYGRWESTARQLLAASGVSFGSNAVVPGGCTPASGFGAGQPLPGADQTGIRAKIVEYAKQGLGTPYVWGGTSKDTGWDCSGFVQWAMTSAGLKGVPRTEQWQYGKPTSSPQPGDLVVQIPDGPSHWAHVGIYAGDGKMYSALNPGVGTVLHPVDWNQGTSYFTLTDS</sequence>
<feature type="domain" description="NlpC/P60" evidence="7">
    <location>
        <begin position="398"/>
        <end position="517"/>
    </location>
</feature>
<dbReference type="EMBL" id="JAYGGQ010000017">
    <property type="protein sequence ID" value="MEA5456807.1"/>
    <property type="molecule type" value="Genomic_DNA"/>
</dbReference>
<evidence type="ECO:0000259" key="7">
    <source>
        <dbReference type="PROSITE" id="PS51935"/>
    </source>
</evidence>
<dbReference type="Gene3D" id="3.90.1720.10">
    <property type="entry name" value="endopeptidase domain like (from Nostoc punctiforme)"/>
    <property type="match status" value="1"/>
</dbReference>
<evidence type="ECO:0000256" key="3">
    <source>
        <dbReference type="ARBA" id="ARBA00022801"/>
    </source>
</evidence>
<evidence type="ECO:0000313" key="9">
    <source>
        <dbReference type="Proteomes" id="UP001304769"/>
    </source>
</evidence>
<dbReference type="SUPFAM" id="SSF54001">
    <property type="entry name" value="Cysteine proteinases"/>
    <property type="match status" value="1"/>
</dbReference>
<dbReference type="PROSITE" id="PS51935">
    <property type="entry name" value="NLPC_P60"/>
    <property type="match status" value="1"/>
</dbReference>
<evidence type="ECO:0000256" key="5">
    <source>
        <dbReference type="SAM" id="MobiDB-lite"/>
    </source>
</evidence>
<keyword evidence="6" id="KW-0732">Signal</keyword>
<organism evidence="8 9">
    <name type="scientific">Sinomonas terricola</name>
    <dbReference type="NCBI Taxonomy" id="3110330"/>
    <lineage>
        <taxon>Bacteria</taxon>
        <taxon>Bacillati</taxon>
        <taxon>Actinomycetota</taxon>
        <taxon>Actinomycetes</taxon>
        <taxon>Micrococcales</taxon>
        <taxon>Micrococcaceae</taxon>
        <taxon>Sinomonas</taxon>
    </lineage>
</organism>
<feature type="chain" id="PRO_5045804938" evidence="6">
    <location>
        <begin position="21"/>
        <end position="517"/>
    </location>
</feature>
<dbReference type="Pfam" id="PF00877">
    <property type="entry name" value="NLPC_P60"/>
    <property type="match status" value="1"/>
</dbReference>
<dbReference type="InterPro" id="IPR000064">
    <property type="entry name" value="NLP_P60_dom"/>
</dbReference>
<dbReference type="Proteomes" id="UP001304769">
    <property type="component" value="Unassembled WGS sequence"/>
</dbReference>
<keyword evidence="2" id="KW-0645">Protease</keyword>
<evidence type="ECO:0000256" key="2">
    <source>
        <dbReference type="ARBA" id="ARBA00022670"/>
    </source>
</evidence>
<evidence type="ECO:0000256" key="6">
    <source>
        <dbReference type="SAM" id="SignalP"/>
    </source>
</evidence>
<dbReference type="SUPFAM" id="SSF51261">
    <property type="entry name" value="Duplicated hybrid motif"/>
    <property type="match status" value="1"/>
</dbReference>
<dbReference type="RefSeq" id="WP_323280716.1">
    <property type="nucleotide sequence ID" value="NZ_JAYGGQ010000017.1"/>
</dbReference>
<keyword evidence="9" id="KW-1185">Reference proteome</keyword>
<dbReference type="PANTHER" id="PTHR21666">
    <property type="entry name" value="PEPTIDASE-RELATED"/>
    <property type="match status" value="1"/>
</dbReference>
<comment type="caution">
    <text evidence="8">The sequence shown here is derived from an EMBL/GenBank/DDBJ whole genome shotgun (WGS) entry which is preliminary data.</text>
</comment>
<dbReference type="PANTHER" id="PTHR21666:SF270">
    <property type="entry name" value="MUREIN HYDROLASE ACTIVATOR ENVC"/>
    <property type="match status" value="1"/>
</dbReference>
<dbReference type="Pfam" id="PF01551">
    <property type="entry name" value="Peptidase_M23"/>
    <property type="match status" value="1"/>
</dbReference>
<keyword evidence="4" id="KW-0788">Thiol protease</keyword>
<feature type="compositionally biased region" description="Polar residues" evidence="5">
    <location>
        <begin position="190"/>
        <end position="210"/>
    </location>
</feature>
<name>A0ABU5TBA2_9MICC</name>
<protein>
    <submittedName>
        <fullName evidence="8">Peptidoglycan DD-metalloendopeptidase family protein</fullName>
    </submittedName>
</protein>
<accession>A0ABU5TBA2</accession>
<feature type="signal peptide" evidence="6">
    <location>
        <begin position="1"/>
        <end position="20"/>
    </location>
</feature>
<dbReference type="CDD" id="cd12797">
    <property type="entry name" value="M23_peptidase"/>
    <property type="match status" value="1"/>
</dbReference>
<evidence type="ECO:0000256" key="4">
    <source>
        <dbReference type="ARBA" id="ARBA00022807"/>
    </source>
</evidence>
<feature type="region of interest" description="Disordered" evidence="5">
    <location>
        <begin position="187"/>
        <end position="224"/>
    </location>
</feature>